<dbReference type="Pfam" id="PF01894">
    <property type="entry name" value="YjbQ"/>
    <property type="match status" value="1"/>
</dbReference>
<feature type="chain" id="PRO_5040429663" evidence="2">
    <location>
        <begin position="21"/>
        <end position="231"/>
    </location>
</feature>
<evidence type="ECO:0000256" key="1">
    <source>
        <dbReference type="SAM" id="MobiDB-lite"/>
    </source>
</evidence>
<accession>A0A9N8E0Q9</accession>
<evidence type="ECO:0000313" key="4">
    <source>
        <dbReference type="Proteomes" id="UP001153069"/>
    </source>
</evidence>
<name>A0A9N8E0Q9_9STRA</name>
<sequence length="231" mass="25813">MKKIIGFVLAFSTVPSLAFGNWFATQKSSGRSPTRASALGDPICEYYQVDVPTSQAGPPKQTISVEDLTPMLKELLKDSGMKNGVINVISRHTTTAVTINERESRLARDLEETFLAMVPADERSHPAVAKEGNRYQHNDIDQRPESEEEAQRCRDNAWDIDNPKELQRWRDQEPINAHSHLISMLLGSSEGIPVMDGRMVIGQWQSVLLVDLDGPRDRTVGVQLLGYLSKE</sequence>
<reference evidence="3" key="1">
    <citation type="submission" date="2020-06" db="EMBL/GenBank/DDBJ databases">
        <authorList>
            <consortium name="Plant Systems Biology data submission"/>
        </authorList>
    </citation>
    <scope>NUCLEOTIDE SEQUENCE</scope>
    <source>
        <strain evidence="3">D6</strain>
    </source>
</reference>
<comment type="caution">
    <text evidence="3">The sequence shown here is derived from an EMBL/GenBank/DDBJ whole genome shotgun (WGS) entry which is preliminary data.</text>
</comment>
<dbReference type="PANTHER" id="PTHR30615">
    <property type="entry name" value="UNCHARACTERIZED PROTEIN YJBQ-RELATED"/>
    <property type="match status" value="1"/>
</dbReference>
<dbReference type="InterPro" id="IPR035917">
    <property type="entry name" value="YjbQ-like_sf"/>
</dbReference>
<dbReference type="Proteomes" id="UP001153069">
    <property type="component" value="Unassembled WGS sequence"/>
</dbReference>
<dbReference type="Gene3D" id="2.60.120.460">
    <property type="entry name" value="YjbQ-like"/>
    <property type="match status" value="1"/>
</dbReference>
<keyword evidence="4" id="KW-1185">Reference proteome</keyword>
<keyword evidence="2" id="KW-0732">Signal</keyword>
<feature type="compositionally biased region" description="Basic and acidic residues" evidence="1">
    <location>
        <begin position="131"/>
        <end position="150"/>
    </location>
</feature>
<feature type="signal peptide" evidence="2">
    <location>
        <begin position="1"/>
        <end position="20"/>
    </location>
</feature>
<dbReference type="SUPFAM" id="SSF111038">
    <property type="entry name" value="YjbQ-like"/>
    <property type="match status" value="1"/>
</dbReference>
<gene>
    <name evidence="3" type="ORF">SEMRO_530_G161320.1</name>
</gene>
<organism evidence="3 4">
    <name type="scientific">Seminavis robusta</name>
    <dbReference type="NCBI Taxonomy" id="568900"/>
    <lineage>
        <taxon>Eukaryota</taxon>
        <taxon>Sar</taxon>
        <taxon>Stramenopiles</taxon>
        <taxon>Ochrophyta</taxon>
        <taxon>Bacillariophyta</taxon>
        <taxon>Bacillariophyceae</taxon>
        <taxon>Bacillariophycidae</taxon>
        <taxon>Naviculales</taxon>
        <taxon>Naviculaceae</taxon>
        <taxon>Seminavis</taxon>
    </lineage>
</organism>
<dbReference type="EMBL" id="CAICTM010000529">
    <property type="protein sequence ID" value="CAB9512347.1"/>
    <property type="molecule type" value="Genomic_DNA"/>
</dbReference>
<evidence type="ECO:0000313" key="3">
    <source>
        <dbReference type="EMBL" id="CAB9512347.1"/>
    </source>
</evidence>
<dbReference type="PANTHER" id="PTHR30615:SF16">
    <property type="entry name" value="SECONDARY THIAMINE-PHOSPHATE SYNTHASE ENZYME"/>
    <property type="match status" value="1"/>
</dbReference>
<dbReference type="OrthoDB" id="10255963at2759"/>
<protein>
    <submittedName>
        <fullName evidence="3">Uncharacterized protein</fullName>
    </submittedName>
</protein>
<evidence type="ECO:0000256" key="2">
    <source>
        <dbReference type="SAM" id="SignalP"/>
    </source>
</evidence>
<feature type="region of interest" description="Disordered" evidence="1">
    <location>
        <begin position="122"/>
        <end position="150"/>
    </location>
</feature>
<proteinExistence type="predicted"/>
<dbReference type="InterPro" id="IPR001602">
    <property type="entry name" value="UPF0047_YjbQ-like"/>
</dbReference>
<dbReference type="AlphaFoldDB" id="A0A9N8E0Q9"/>